<evidence type="ECO:0000256" key="5">
    <source>
        <dbReference type="ARBA" id="ARBA00022729"/>
    </source>
</evidence>
<evidence type="ECO:0000256" key="3">
    <source>
        <dbReference type="ARBA" id="ARBA00022553"/>
    </source>
</evidence>
<keyword evidence="5" id="KW-0732">Signal</keyword>
<dbReference type="PROSITE" id="PS51352">
    <property type="entry name" value="THIOREDOXIN_2"/>
    <property type="match status" value="1"/>
</dbReference>
<evidence type="ECO:0000256" key="4">
    <source>
        <dbReference type="ARBA" id="ARBA00022692"/>
    </source>
</evidence>
<accession>A0A834I913</accession>
<evidence type="ECO:0000256" key="1">
    <source>
        <dbReference type="ARBA" id="ARBA00004115"/>
    </source>
</evidence>
<organism evidence="15 16">
    <name type="scientific">Rhynchophorus ferrugineus</name>
    <name type="common">Red palm weevil</name>
    <name type="synonym">Curculio ferrugineus</name>
    <dbReference type="NCBI Taxonomy" id="354439"/>
    <lineage>
        <taxon>Eukaryota</taxon>
        <taxon>Metazoa</taxon>
        <taxon>Ecdysozoa</taxon>
        <taxon>Arthropoda</taxon>
        <taxon>Hexapoda</taxon>
        <taxon>Insecta</taxon>
        <taxon>Pterygota</taxon>
        <taxon>Neoptera</taxon>
        <taxon>Endopterygota</taxon>
        <taxon>Coleoptera</taxon>
        <taxon>Polyphaga</taxon>
        <taxon>Cucujiformia</taxon>
        <taxon>Curculionidae</taxon>
        <taxon>Dryophthorinae</taxon>
        <taxon>Rhynchophorus</taxon>
    </lineage>
</organism>
<dbReference type="InterPro" id="IPR013766">
    <property type="entry name" value="Thioredoxin_domain"/>
</dbReference>
<dbReference type="PANTHER" id="PTHR46107:SF3">
    <property type="entry name" value="THIOREDOXIN DOMAIN-CONTAINING PROTEIN"/>
    <property type="match status" value="1"/>
</dbReference>
<reference evidence="15" key="1">
    <citation type="submission" date="2020-08" db="EMBL/GenBank/DDBJ databases">
        <title>Genome sequencing and assembly of the red palm weevil Rhynchophorus ferrugineus.</title>
        <authorList>
            <person name="Dias G.B."/>
            <person name="Bergman C.M."/>
            <person name="Manee M."/>
        </authorList>
    </citation>
    <scope>NUCLEOTIDE SEQUENCE</scope>
    <source>
        <strain evidence="15">AA-2017</strain>
        <tissue evidence="15">Whole larva</tissue>
    </source>
</reference>
<dbReference type="Gene3D" id="3.40.30.10">
    <property type="entry name" value="Glutaredoxin"/>
    <property type="match status" value="1"/>
</dbReference>
<dbReference type="InterPro" id="IPR017937">
    <property type="entry name" value="Thioredoxin_CS"/>
</dbReference>
<proteinExistence type="predicted"/>
<dbReference type="InterPro" id="IPR036249">
    <property type="entry name" value="Thioredoxin-like_sf"/>
</dbReference>
<keyword evidence="6" id="KW-0256">Endoplasmic reticulum</keyword>
<feature type="region of interest" description="Disordered" evidence="12">
    <location>
        <begin position="213"/>
        <end position="283"/>
    </location>
</feature>
<evidence type="ECO:0000256" key="13">
    <source>
        <dbReference type="SAM" id="Phobius"/>
    </source>
</evidence>
<comment type="subcellular location">
    <subcellularLocation>
        <location evidence="1">Endoplasmic reticulum membrane</location>
        <topology evidence="1">Single-pass type I membrane protein</topology>
    </subcellularLocation>
</comment>
<dbReference type="AlphaFoldDB" id="A0A834I913"/>
<keyword evidence="10" id="KW-1015">Disulfide bond</keyword>
<gene>
    <name evidence="15" type="ORF">GWI33_012362</name>
</gene>
<keyword evidence="11" id="KW-0676">Redox-active center</keyword>
<keyword evidence="3" id="KW-0597">Phosphoprotein</keyword>
<evidence type="ECO:0000256" key="9">
    <source>
        <dbReference type="ARBA" id="ARBA00023136"/>
    </source>
</evidence>
<dbReference type="PROSITE" id="PS00194">
    <property type="entry name" value="THIOREDOXIN_1"/>
    <property type="match status" value="1"/>
</dbReference>
<keyword evidence="8 13" id="KW-1133">Transmembrane helix</keyword>
<comment type="caution">
    <text evidence="15">The sequence shown here is derived from an EMBL/GenBank/DDBJ whole genome shotgun (WGS) entry which is preliminary data.</text>
</comment>
<feature type="compositionally biased region" description="Acidic residues" evidence="12">
    <location>
        <begin position="235"/>
        <end position="249"/>
    </location>
</feature>
<dbReference type="EMBL" id="JAACXV010011688">
    <property type="protein sequence ID" value="KAF7274971.1"/>
    <property type="molecule type" value="Genomic_DNA"/>
</dbReference>
<dbReference type="Pfam" id="PF00085">
    <property type="entry name" value="Thioredoxin"/>
    <property type="match status" value="1"/>
</dbReference>
<keyword evidence="2" id="KW-0813">Transport</keyword>
<dbReference type="GO" id="GO:0005789">
    <property type="term" value="C:endoplasmic reticulum membrane"/>
    <property type="evidence" value="ECO:0007669"/>
    <property type="project" value="UniProtKB-SubCell"/>
</dbReference>
<evidence type="ECO:0000256" key="7">
    <source>
        <dbReference type="ARBA" id="ARBA00022982"/>
    </source>
</evidence>
<evidence type="ECO:0000313" key="15">
    <source>
        <dbReference type="EMBL" id="KAF7274971.1"/>
    </source>
</evidence>
<dbReference type="Proteomes" id="UP000625711">
    <property type="component" value="Unassembled WGS sequence"/>
</dbReference>
<sequence length="283" mass="31788">MELLNNLVFVFFRFQDNAEGYKVIELDEENWSQILKGEWMVEFYAPWCPACKALDPKWKTFAESGNALGIQIGAVDVTTSPGLSGRFMVTALPTIFHVLDGQFRQYKGSRDVDSFSLFIEDRKWEQVDPISSWKAPNSLQMSFIASFFKLSQSLRQIHNKLTNEYGLPTFASYLIFAIATIIMGACLGLILVCAIDLVFPQKPSKSYEICSTPSANMGDELNDEDIKDDLVDQPADSEEDGDDLGDEDGDRVLTESEEIVQQGDSSSESGGKARKRKTKRRDM</sequence>
<evidence type="ECO:0000256" key="6">
    <source>
        <dbReference type="ARBA" id="ARBA00022824"/>
    </source>
</evidence>
<evidence type="ECO:0000256" key="12">
    <source>
        <dbReference type="SAM" id="MobiDB-lite"/>
    </source>
</evidence>
<keyword evidence="4 13" id="KW-0812">Transmembrane</keyword>
<keyword evidence="16" id="KW-1185">Reference proteome</keyword>
<evidence type="ECO:0000313" key="16">
    <source>
        <dbReference type="Proteomes" id="UP000625711"/>
    </source>
</evidence>
<evidence type="ECO:0000256" key="2">
    <source>
        <dbReference type="ARBA" id="ARBA00022448"/>
    </source>
</evidence>
<feature type="domain" description="Thioredoxin" evidence="14">
    <location>
        <begin position="12"/>
        <end position="124"/>
    </location>
</feature>
<keyword evidence="7" id="KW-0249">Electron transport</keyword>
<evidence type="ECO:0000256" key="10">
    <source>
        <dbReference type="ARBA" id="ARBA00023157"/>
    </source>
</evidence>
<evidence type="ECO:0000256" key="11">
    <source>
        <dbReference type="ARBA" id="ARBA00023284"/>
    </source>
</evidence>
<dbReference type="OrthoDB" id="7869097at2759"/>
<evidence type="ECO:0000259" key="14">
    <source>
        <dbReference type="PROSITE" id="PS51352"/>
    </source>
</evidence>
<feature type="compositionally biased region" description="Basic residues" evidence="12">
    <location>
        <begin position="272"/>
        <end position="283"/>
    </location>
</feature>
<feature type="transmembrane region" description="Helical" evidence="13">
    <location>
        <begin position="170"/>
        <end position="199"/>
    </location>
</feature>
<dbReference type="PANTHER" id="PTHR46107">
    <property type="entry name" value="DUMPY: SHORTER THAN WILD-TYPE"/>
    <property type="match status" value="1"/>
</dbReference>
<keyword evidence="9 13" id="KW-0472">Membrane</keyword>
<name>A0A834I913_RHYFE</name>
<protein>
    <recommendedName>
        <fullName evidence="14">Thioredoxin domain-containing protein</fullName>
    </recommendedName>
</protein>
<dbReference type="SUPFAM" id="SSF52833">
    <property type="entry name" value="Thioredoxin-like"/>
    <property type="match status" value="1"/>
</dbReference>
<dbReference type="InterPro" id="IPR052454">
    <property type="entry name" value="TMX_domain-containing"/>
</dbReference>
<dbReference type="GO" id="GO:0015036">
    <property type="term" value="F:disulfide oxidoreductase activity"/>
    <property type="evidence" value="ECO:0007669"/>
    <property type="project" value="TreeGrafter"/>
</dbReference>
<evidence type="ECO:0000256" key="8">
    <source>
        <dbReference type="ARBA" id="ARBA00022989"/>
    </source>
</evidence>